<dbReference type="FunFam" id="3.10.490.20:FF:000009">
    <property type="entry name" value="Dynein heavy chain 4"/>
    <property type="match status" value="1"/>
</dbReference>
<reference evidence="2" key="1">
    <citation type="submission" date="2018-04" db="EMBL/GenBank/DDBJ databases">
        <title>Transcriptome assembly of Sipha flava.</title>
        <authorList>
            <person name="Scully E.D."/>
            <person name="Geib S.M."/>
            <person name="Palmer N.A."/>
            <person name="Koch K."/>
            <person name="Bradshaw J."/>
            <person name="Heng-Moss T."/>
            <person name="Sarath G."/>
        </authorList>
    </citation>
    <scope>NUCLEOTIDE SEQUENCE</scope>
</reference>
<accession>A0A2S2QW58</accession>
<dbReference type="EMBL" id="GGMS01012788">
    <property type="protein sequence ID" value="MBY81991.1"/>
    <property type="molecule type" value="Transcribed_RNA"/>
</dbReference>
<evidence type="ECO:0000259" key="1">
    <source>
        <dbReference type="Pfam" id="PF18199"/>
    </source>
</evidence>
<feature type="domain" description="Dynein heavy chain C-terminal" evidence="1">
    <location>
        <begin position="5"/>
        <end position="135"/>
    </location>
</feature>
<name>A0A2S2QW58_9HEMI</name>
<evidence type="ECO:0000313" key="2">
    <source>
        <dbReference type="EMBL" id="MBY81991.1"/>
    </source>
</evidence>
<proteinExistence type="predicted"/>
<dbReference type="Gene3D" id="3.10.490.20">
    <property type="match status" value="1"/>
</dbReference>
<dbReference type="OrthoDB" id="10003277at2759"/>
<dbReference type="GO" id="GO:0045505">
    <property type="term" value="F:dynein intermediate chain binding"/>
    <property type="evidence" value="ECO:0007669"/>
    <property type="project" value="InterPro"/>
</dbReference>
<dbReference type="GO" id="GO:0007018">
    <property type="term" value="P:microtubule-based movement"/>
    <property type="evidence" value="ECO:0007669"/>
    <property type="project" value="InterPro"/>
</dbReference>
<dbReference type="InterPro" id="IPR043160">
    <property type="entry name" value="Dynein_C_barrel"/>
</dbReference>
<dbReference type="Pfam" id="PF18199">
    <property type="entry name" value="Dynein_C"/>
    <property type="match status" value="1"/>
</dbReference>
<dbReference type="PANTHER" id="PTHR22878:SF70">
    <property type="entry name" value="DYNEIN HEAVY CHAIN 2, AXONEMAL"/>
    <property type="match status" value="1"/>
</dbReference>
<dbReference type="GO" id="GO:0030286">
    <property type="term" value="C:dynein complex"/>
    <property type="evidence" value="ECO:0007669"/>
    <property type="project" value="InterPro"/>
</dbReference>
<organism evidence="2">
    <name type="scientific">Sipha flava</name>
    <name type="common">yellow sugarcane aphid</name>
    <dbReference type="NCBI Taxonomy" id="143950"/>
    <lineage>
        <taxon>Eukaryota</taxon>
        <taxon>Metazoa</taxon>
        <taxon>Ecdysozoa</taxon>
        <taxon>Arthropoda</taxon>
        <taxon>Hexapoda</taxon>
        <taxon>Insecta</taxon>
        <taxon>Pterygota</taxon>
        <taxon>Neoptera</taxon>
        <taxon>Paraneoptera</taxon>
        <taxon>Hemiptera</taxon>
        <taxon>Sternorrhyncha</taxon>
        <taxon>Aphidomorpha</taxon>
        <taxon>Aphidoidea</taxon>
        <taxon>Aphididae</taxon>
        <taxon>Sipha</taxon>
    </lineage>
</organism>
<dbReference type="PANTHER" id="PTHR22878">
    <property type="entry name" value="DYNEIN HEAVY CHAIN 6, AXONEMAL-LIKE-RELATED"/>
    <property type="match status" value="1"/>
</dbReference>
<dbReference type="AlphaFoldDB" id="A0A2S2QW58"/>
<sequence>MIDFTLQNESNNSSIRVDLLNWEFIPILKSLDDLIAPPKKGVYIHNLYLENAGWDNEKTCLCEPLPLQLVTKLPIIHFIPVEGKMRLKDLYQSPVYYCPQRNETRDRKFFEIALNLKCGSQKPEHWIKRATAVLLNLE</sequence>
<gene>
    <name evidence="2" type="primary">DNAH2</name>
    <name evidence="2" type="ORF">g.162295</name>
</gene>
<dbReference type="InterPro" id="IPR026983">
    <property type="entry name" value="DHC"/>
</dbReference>
<dbReference type="GO" id="GO:0051959">
    <property type="term" value="F:dynein light intermediate chain binding"/>
    <property type="evidence" value="ECO:0007669"/>
    <property type="project" value="InterPro"/>
</dbReference>
<protein>
    <submittedName>
        <fullName evidence="2">Dynein heavy chain 2, axonemal</fullName>
    </submittedName>
</protein>
<dbReference type="InterPro" id="IPR041228">
    <property type="entry name" value="Dynein_C"/>
</dbReference>